<sequence length="922" mass="102902">MNWRGRLGIRSKILWSSMISILLFIFSMLLINNQINELKKERNYIISHDFQVQELSNRIEKDVLDMETGQRGFIITGDPAYLEPYNAGIANWKMNIQKLRLLLEQQPGLQQKLDEIGTLIESWSAAAGEPLIQLRKENKTGQIQEFFRTDPGKKEMDQIRTHLSDFREAGLDLTTQRAAELNARNHKLETIIYVLIAFVCAAALLSSFYISNSIVRTIQDVTASIRRITAAGNSQRITVRTQDEVGELGIATNELLDKAAEYNWLQSNIAETAALLQGITDSKALGQAFLGNIAPLLNASYGVVYFRSDKDHSHYLKLASYASGAGDIGVSSIRAGEGLTGQCITDNRMMYLDTVPPDYIRISSALGQAAPKQLMIYPLVHDYQVLGALELASFAPFTASHRELLAEVVKIAAIALHRIETRMEIERLLEESQMMTEELQVQTEELQAQAEELQAQAEELETQQDLLLSVNSRLEEQVRYSEQKAGELERSREELVAYSKQLEEVSAYKSTFLANMSHELRTPLNSMLVLSQILSENKKGRLSKEEQEYARVVHSAGNDLLGLINDILDLSKVEAGKIELAVDQVNLMELPQLMKYQFGPIAEQKRIQFTIEQADDVPSVIRTDEQRLHQILKNLMSNAFKFTERGEVRLSVAKATKEFCLQNGLPEEISGQAVAISVCDTGIGIPDSKLDLIFEAFQQADGATSRKYGGTGLGLSISREFAALLGGSLHVVSAEGKGSTFTLILPVNAEEIQEKGASAPVYEEIAAALETPLPEASSVVQDGMMDFKSELLENEIFKGKKVLIVDDDIRNTFALTVALEQAGVEVTVAENGEECLDLLQGKDSYDLVLMDIMMPVMDGYETMRRIRKMPEWSELPMIALTAKAMKYDREKCLEAGASDYISKPLNMDQLLSMMLVWLVKQE</sequence>
<dbReference type="EC" id="2.7.13.3" evidence="3"/>
<keyword evidence="7" id="KW-0547">Nucleotide-binding</keyword>
<evidence type="ECO:0000256" key="7">
    <source>
        <dbReference type="ARBA" id="ARBA00022741"/>
    </source>
</evidence>
<dbReference type="SUPFAM" id="SSF55874">
    <property type="entry name" value="ATPase domain of HSP90 chaperone/DNA topoisomerase II/histidine kinase"/>
    <property type="match status" value="1"/>
</dbReference>
<dbReference type="Gene3D" id="3.30.450.40">
    <property type="match status" value="1"/>
</dbReference>
<evidence type="ECO:0000256" key="11">
    <source>
        <dbReference type="ARBA" id="ARBA00023136"/>
    </source>
</evidence>
<keyword evidence="5 12" id="KW-0597">Phosphoprotein</keyword>
<name>A0ABW5PHU3_9BACL</name>
<dbReference type="CDD" id="cd16922">
    <property type="entry name" value="HATPase_EvgS-ArcB-TorS-like"/>
    <property type="match status" value="1"/>
</dbReference>
<dbReference type="Gene3D" id="3.40.50.2300">
    <property type="match status" value="1"/>
</dbReference>
<dbReference type="PROSITE" id="PS50885">
    <property type="entry name" value="HAMP"/>
    <property type="match status" value="1"/>
</dbReference>
<dbReference type="InterPro" id="IPR001789">
    <property type="entry name" value="Sig_transdc_resp-reg_receiver"/>
</dbReference>
<keyword evidence="10" id="KW-0902">Two-component regulatory system</keyword>
<comment type="subcellular location">
    <subcellularLocation>
        <location evidence="2">Cell membrane</location>
        <topology evidence="2">Multi-pass membrane protein</topology>
    </subcellularLocation>
</comment>
<keyword evidence="8" id="KW-0418">Kinase</keyword>
<dbReference type="SUPFAM" id="SSF47384">
    <property type="entry name" value="Homodimeric domain of signal transducing histidine kinase"/>
    <property type="match status" value="1"/>
</dbReference>
<dbReference type="PROSITE" id="PS50109">
    <property type="entry name" value="HIS_KIN"/>
    <property type="match status" value="1"/>
</dbReference>
<evidence type="ECO:0000256" key="2">
    <source>
        <dbReference type="ARBA" id="ARBA00004651"/>
    </source>
</evidence>
<dbReference type="InterPro" id="IPR036097">
    <property type="entry name" value="HisK_dim/P_sf"/>
</dbReference>
<dbReference type="Gene3D" id="6.10.340.10">
    <property type="match status" value="1"/>
</dbReference>
<dbReference type="SMART" id="SM00065">
    <property type="entry name" value="GAF"/>
    <property type="match status" value="1"/>
</dbReference>
<dbReference type="Pfam" id="PF00512">
    <property type="entry name" value="HisKA"/>
    <property type="match status" value="1"/>
</dbReference>
<evidence type="ECO:0000256" key="4">
    <source>
        <dbReference type="ARBA" id="ARBA00022475"/>
    </source>
</evidence>
<evidence type="ECO:0000256" key="13">
    <source>
        <dbReference type="SAM" id="Coils"/>
    </source>
</evidence>
<keyword evidence="4" id="KW-1003">Cell membrane</keyword>
<evidence type="ECO:0000313" key="18">
    <source>
        <dbReference type="EMBL" id="MFD2613587.1"/>
    </source>
</evidence>
<dbReference type="SUPFAM" id="SSF52172">
    <property type="entry name" value="CheY-like"/>
    <property type="match status" value="1"/>
</dbReference>
<evidence type="ECO:0000256" key="10">
    <source>
        <dbReference type="ARBA" id="ARBA00023012"/>
    </source>
</evidence>
<dbReference type="InterPro" id="IPR029016">
    <property type="entry name" value="GAF-like_dom_sf"/>
</dbReference>
<dbReference type="Proteomes" id="UP001597541">
    <property type="component" value="Unassembled WGS sequence"/>
</dbReference>
<protein>
    <recommendedName>
        <fullName evidence="3">histidine kinase</fullName>
        <ecNumber evidence="3">2.7.13.3</ecNumber>
    </recommendedName>
</protein>
<dbReference type="SMART" id="SM00387">
    <property type="entry name" value="HATPase_c"/>
    <property type="match status" value="1"/>
</dbReference>
<dbReference type="InterPro" id="IPR036890">
    <property type="entry name" value="HATPase_C_sf"/>
</dbReference>
<dbReference type="PRINTS" id="PR00344">
    <property type="entry name" value="BCTRLSENSOR"/>
</dbReference>
<dbReference type="CDD" id="cd19410">
    <property type="entry name" value="HK9-like_sensor"/>
    <property type="match status" value="1"/>
</dbReference>
<evidence type="ECO:0000256" key="12">
    <source>
        <dbReference type="PROSITE-ProRule" id="PRU00169"/>
    </source>
</evidence>
<feature type="transmembrane region" description="Helical" evidence="14">
    <location>
        <begin position="13"/>
        <end position="32"/>
    </location>
</feature>
<keyword evidence="14" id="KW-0812">Transmembrane</keyword>
<evidence type="ECO:0000256" key="3">
    <source>
        <dbReference type="ARBA" id="ARBA00012438"/>
    </source>
</evidence>
<dbReference type="InterPro" id="IPR011006">
    <property type="entry name" value="CheY-like_superfamily"/>
</dbReference>
<dbReference type="Pfam" id="PF00072">
    <property type="entry name" value="Response_reg"/>
    <property type="match status" value="1"/>
</dbReference>
<evidence type="ECO:0000256" key="1">
    <source>
        <dbReference type="ARBA" id="ARBA00000085"/>
    </source>
</evidence>
<evidence type="ECO:0000256" key="5">
    <source>
        <dbReference type="ARBA" id="ARBA00022553"/>
    </source>
</evidence>
<dbReference type="InterPro" id="IPR004358">
    <property type="entry name" value="Sig_transdc_His_kin-like_C"/>
</dbReference>
<comment type="catalytic activity">
    <reaction evidence="1">
        <text>ATP + protein L-histidine = ADP + protein N-phospho-L-histidine.</text>
        <dbReference type="EC" id="2.7.13.3"/>
    </reaction>
</comment>
<dbReference type="InterPro" id="IPR003594">
    <property type="entry name" value="HATPase_dom"/>
</dbReference>
<proteinExistence type="predicted"/>
<feature type="coiled-coil region" evidence="13">
    <location>
        <begin position="425"/>
        <end position="491"/>
    </location>
</feature>
<dbReference type="SMART" id="SM00388">
    <property type="entry name" value="HisKA"/>
    <property type="match status" value="1"/>
</dbReference>
<accession>A0ABW5PHU3</accession>
<keyword evidence="13" id="KW-0175">Coiled coil</keyword>
<organism evidence="18 19">
    <name type="scientific">Paenibacillus gansuensis</name>
    <dbReference type="NCBI Taxonomy" id="306542"/>
    <lineage>
        <taxon>Bacteria</taxon>
        <taxon>Bacillati</taxon>
        <taxon>Bacillota</taxon>
        <taxon>Bacilli</taxon>
        <taxon>Bacillales</taxon>
        <taxon>Paenibacillaceae</taxon>
        <taxon>Paenibacillus</taxon>
    </lineage>
</organism>
<dbReference type="InterPro" id="IPR003661">
    <property type="entry name" value="HisK_dim/P_dom"/>
</dbReference>
<gene>
    <name evidence="18" type="ORF">ACFSUF_14235</name>
</gene>
<evidence type="ECO:0000259" key="15">
    <source>
        <dbReference type="PROSITE" id="PS50109"/>
    </source>
</evidence>
<feature type="modified residue" description="4-aspartylphosphate" evidence="12">
    <location>
        <position position="851"/>
    </location>
</feature>
<dbReference type="Gene3D" id="3.30.565.10">
    <property type="entry name" value="Histidine kinase-like ATPase, C-terminal domain"/>
    <property type="match status" value="1"/>
</dbReference>
<dbReference type="SMART" id="SM00448">
    <property type="entry name" value="REC"/>
    <property type="match status" value="1"/>
</dbReference>
<evidence type="ECO:0000256" key="6">
    <source>
        <dbReference type="ARBA" id="ARBA00022679"/>
    </source>
</evidence>
<dbReference type="PANTHER" id="PTHR45339">
    <property type="entry name" value="HYBRID SIGNAL TRANSDUCTION HISTIDINE KINASE J"/>
    <property type="match status" value="1"/>
</dbReference>
<dbReference type="InterPro" id="IPR003660">
    <property type="entry name" value="HAMP_dom"/>
</dbReference>
<evidence type="ECO:0000256" key="9">
    <source>
        <dbReference type="ARBA" id="ARBA00022840"/>
    </source>
</evidence>
<keyword evidence="6" id="KW-0808">Transferase</keyword>
<keyword evidence="14" id="KW-1133">Transmembrane helix</keyword>
<dbReference type="InterPro" id="IPR005467">
    <property type="entry name" value="His_kinase_dom"/>
</dbReference>
<dbReference type="PROSITE" id="PS50110">
    <property type="entry name" value="RESPONSE_REGULATORY"/>
    <property type="match status" value="1"/>
</dbReference>
<keyword evidence="9" id="KW-0067">ATP-binding</keyword>
<dbReference type="CDD" id="cd06225">
    <property type="entry name" value="HAMP"/>
    <property type="match status" value="1"/>
</dbReference>
<keyword evidence="19" id="KW-1185">Reference proteome</keyword>
<evidence type="ECO:0000259" key="17">
    <source>
        <dbReference type="PROSITE" id="PS50885"/>
    </source>
</evidence>
<dbReference type="Pfam" id="PF02518">
    <property type="entry name" value="HATPase_c"/>
    <property type="match status" value="1"/>
</dbReference>
<keyword evidence="11 14" id="KW-0472">Membrane</keyword>
<comment type="caution">
    <text evidence="18">The sequence shown here is derived from an EMBL/GenBank/DDBJ whole genome shotgun (WGS) entry which is preliminary data.</text>
</comment>
<feature type="domain" description="HAMP" evidence="17">
    <location>
        <begin position="212"/>
        <end position="264"/>
    </location>
</feature>
<dbReference type="Pfam" id="PF05227">
    <property type="entry name" value="CHASE3"/>
    <property type="match status" value="1"/>
</dbReference>
<dbReference type="CDD" id="cd00082">
    <property type="entry name" value="HisKA"/>
    <property type="match status" value="1"/>
</dbReference>
<dbReference type="SUPFAM" id="SSF55781">
    <property type="entry name" value="GAF domain-like"/>
    <property type="match status" value="1"/>
</dbReference>
<dbReference type="InterPro" id="IPR007891">
    <property type="entry name" value="CHASE3"/>
</dbReference>
<evidence type="ECO:0000256" key="14">
    <source>
        <dbReference type="SAM" id="Phobius"/>
    </source>
</evidence>
<dbReference type="EMBL" id="JBHUME010000008">
    <property type="protein sequence ID" value="MFD2613587.1"/>
    <property type="molecule type" value="Genomic_DNA"/>
</dbReference>
<dbReference type="PANTHER" id="PTHR45339:SF1">
    <property type="entry name" value="HYBRID SIGNAL TRANSDUCTION HISTIDINE KINASE J"/>
    <property type="match status" value="1"/>
</dbReference>
<feature type="domain" description="Histidine kinase" evidence="15">
    <location>
        <begin position="515"/>
        <end position="749"/>
    </location>
</feature>
<feature type="domain" description="Response regulatory" evidence="16">
    <location>
        <begin position="801"/>
        <end position="918"/>
    </location>
</feature>
<evidence type="ECO:0000256" key="8">
    <source>
        <dbReference type="ARBA" id="ARBA00022777"/>
    </source>
</evidence>
<dbReference type="Pfam" id="PF13185">
    <property type="entry name" value="GAF_2"/>
    <property type="match status" value="1"/>
</dbReference>
<dbReference type="Gene3D" id="1.10.287.130">
    <property type="match status" value="1"/>
</dbReference>
<dbReference type="RefSeq" id="WP_377603611.1">
    <property type="nucleotide sequence ID" value="NZ_JBHUME010000008.1"/>
</dbReference>
<reference evidence="19" key="1">
    <citation type="journal article" date="2019" name="Int. J. Syst. Evol. Microbiol.">
        <title>The Global Catalogue of Microorganisms (GCM) 10K type strain sequencing project: providing services to taxonomists for standard genome sequencing and annotation.</title>
        <authorList>
            <consortium name="The Broad Institute Genomics Platform"/>
            <consortium name="The Broad Institute Genome Sequencing Center for Infectious Disease"/>
            <person name="Wu L."/>
            <person name="Ma J."/>
        </authorList>
    </citation>
    <scope>NUCLEOTIDE SEQUENCE [LARGE SCALE GENOMIC DNA]</scope>
    <source>
        <strain evidence="19">KCTC 3950</strain>
    </source>
</reference>
<dbReference type="CDD" id="cd17546">
    <property type="entry name" value="REC_hyHK_CKI1_RcsC-like"/>
    <property type="match status" value="1"/>
</dbReference>
<evidence type="ECO:0000259" key="16">
    <source>
        <dbReference type="PROSITE" id="PS50110"/>
    </source>
</evidence>
<evidence type="ECO:0000313" key="19">
    <source>
        <dbReference type="Proteomes" id="UP001597541"/>
    </source>
</evidence>
<feature type="transmembrane region" description="Helical" evidence="14">
    <location>
        <begin position="191"/>
        <end position="210"/>
    </location>
</feature>
<dbReference type="InterPro" id="IPR003018">
    <property type="entry name" value="GAF"/>
</dbReference>